<evidence type="ECO:0000256" key="6">
    <source>
        <dbReference type="SAM" id="Phobius"/>
    </source>
</evidence>
<dbReference type="Pfam" id="PF04138">
    <property type="entry name" value="GtrA_DPMS_TM"/>
    <property type="match status" value="1"/>
</dbReference>
<name>A0A4V3BN88_9RHOO</name>
<evidence type="ECO:0000313" key="8">
    <source>
        <dbReference type="EMBL" id="TDN53682.1"/>
    </source>
</evidence>
<feature type="transmembrane region" description="Helical" evidence="6">
    <location>
        <begin position="12"/>
        <end position="32"/>
    </location>
</feature>
<dbReference type="PANTHER" id="PTHR38459:SF1">
    <property type="entry name" value="PROPHAGE BACTOPRENOL-LINKED GLUCOSE TRANSLOCASE HOMOLOG"/>
    <property type="match status" value="1"/>
</dbReference>
<feature type="transmembrane region" description="Helical" evidence="6">
    <location>
        <begin position="44"/>
        <end position="63"/>
    </location>
</feature>
<dbReference type="OrthoDB" id="5296904at2"/>
<comment type="caution">
    <text evidence="8">The sequence shown here is derived from an EMBL/GenBank/DDBJ whole genome shotgun (WGS) entry which is preliminary data.</text>
</comment>
<evidence type="ECO:0000256" key="4">
    <source>
        <dbReference type="ARBA" id="ARBA00022989"/>
    </source>
</evidence>
<dbReference type="PANTHER" id="PTHR38459">
    <property type="entry name" value="PROPHAGE BACTOPRENOL-LINKED GLUCOSE TRANSLOCASE HOMOLOG"/>
    <property type="match status" value="1"/>
</dbReference>
<feature type="transmembrane region" description="Helical" evidence="6">
    <location>
        <begin position="100"/>
        <end position="119"/>
    </location>
</feature>
<dbReference type="InterPro" id="IPR007267">
    <property type="entry name" value="GtrA_DPMS_TM"/>
</dbReference>
<dbReference type="AlphaFoldDB" id="A0A4V3BN88"/>
<organism evidence="8 9">
    <name type="scientific">Azoarcus indigens</name>
    <dbReference type="NCBI Taxonomy" id="29545"/>
    <lineage>
        <taxon>Bacteria</taxon>
        <taxon>Pseudomonadati</taxon>
        <taxon>Pseudomonadota</taxon>
        <taxon>Betaproteobacteria</taxon>
        <taxon>Rhodocyclales</taxon>
        <taxon>Zoogloeaceae</taxon>
        <taxon>Azoarcus</taxon>
    </lineage>
</organism>
<evidence type="ECO:0000256" key="2">
    <source>
        <dbReference type="ARBA" id="ARBA00009399"/>
    </source>
</evidence>
<dbReference type="GO" id="GO:0000271">
    <property type="term" value="P:polysaccharide biosynthetic process"/>
    <property type="evidence" value="ECO:0007669"/>
    <property type="project" value="InterPro"/>
</dbReference>
<keyword evidence="9" id="KW-1185">Reference proteome</keyword>
<feature type="domain" description="GtrA/DPMS transmembrane" evidence="7">
    <location>
        <begin position="12"/>
        <end position="126"/>
    </location>
</feature>
<feature type="transmembrane region" description="Helical" evidence="6">
    <location>
        <begin position="75"/>
        <end position="94"/>
    </location>
</feature>
<comment type="similarity">
    <text evidence="2">Belongs to the GtrA family.</text>
</comment>
<keyword evidence="3 6" id="KW-0812">Transmembrane</keyword>
<dbReference type="InterPro" id="IPR051401">
    <property type="entry name" value="GtrA_CellWall_Glycosyl"/>
</dbReference>
<dbReference type="GO" id="GO:0005886">
    <property type="term" value="C:plasma membrane"/>
    <property type="evidence" value="ECO:0007669"/>
    <property type="project" value="TreeGrafter"/>
</dbReference>
<dbReference type="Proteomes" id="UP000295129">
    <property type="component" value="Unassembled WGS sequence"/>
</dbReference>
<protein>
    <submittedName>
        <fullName evidence="8">Putative flippase GtrA</fullName>
    </submittedName>
</protein>
<evidence type="ECO:0000256" key="3">
    <source>
        <dbReference type="ARBA" id="ARBA00022692"/>
    </source>
</evidence>
<gene>
    <name evidence="8" type="ORF">C7389_10434</name>
</gene>
<keyword evidence="4 6" id="KW-1133">Transmembrane helix</keyword>
<sequence length="133" mass="14033">MTGSPLLGRLIRFAAVGAVGTAGHYLTLIAVVEGLGGDPVAGSVAGFLVGALINYSLNRAIVFRSGRAHREALPRFLAVAGLGLVWNGLLMSLLTHALGVHYLLAQILVTALLLFWHYAGNALWTFAERPSGR</sequence>
<evidence type="ECO:0000256" key="5">
    <source>
        <dbReference type="ARBA" id="ARBA00023136"/>
    </source>
</evidence>
<dbReference type="EMBL" id="SNVV01000004">
    <property type="protein sequence ID" value="TDN53682.1"/>
    <property type="molecule type" value="Genomic_DNA"/>
</dbReference>
<evidence type="ECO:0000256" key="1">
    <source>
        <dbReference type="ARBA" id="ARBA00004141"/>
    </source>
</evidence>
<comment type="subcellular location">
    <subcellularLocation>
        <location evidence="1">Membrane</location>
        <topology evidence="1">Multi-pass membrane protein</topology>
    </subcellularLocation>
</comment>
<proteinExistence type="inferred from homology"/>
<keyword evidence="5 6" id="KW-0472">Membrane</keyword>
<accession>A0A4V3BN88</accession>
<evidence type="ECO:0000313" key="9">
    <source>
        <dbReference type="Proteomes" id="UP000295129"/>
    </source>
</evidence>
<evidence type="ECO:0000259" key="7">
    <source>
        <dbReference type="Pfam" id="PF04138"/>
    </source>
</evidence>
<reference evidence="8 9" key="1">
    <citation type="submission" date="2019-03" db="EMBL/GenBank/DDBJ databases">
        <title>Genomic Encyclopedia of Type Strains, Phase IV (KMG-IV): sequencing the most valuable type-strain genomes for metagenomic binning, comparative biology and taxonomic classification.</title>
        <authorList>
            <person name="Goeker M."/>
        </authorList>
    </citation>
    <scope>NUCLEOTIDE SEQUENCE [LARGE SCALE GENOMIC DNA]</scope>
    <source>
        <strain evidence="8 9">DSM 12121</strain>
    </source>
</reference>